<reference evidence="4" key="1">
    <citation type="submission" date="2020-04" db="EMBL/GenBank/DDBJ databases">
        <authorList>
            <person name="Zhang T."/>
        </authorList>
    </citation>
    <scope>NUCLEOTIDE SEQUENCE</scope>
    <source>
        <strain evidence="4">HKST-UBA03</strain>
    </source>
</reference>
<dbReference type="PANTHER" id="PTHR38781">
    <property type="entry name" value="ANTITOXIN DINJ-RELATED"/>
    <property type="match status" value="1"/>
</dbReference>
<dbReference type="InterPro" id="IPR013321">
    <property type="entry name" value="Arc_rbn_hlx_hlx"/>
</dbReference>
<dbReference type="Pfam" id="PF04221">
    <property type="entry name" value="RelB"/>
    <property type="match status" value="1"/>
</dbReference>
<dbReference type="GO" id="GO:0006351">
    <property type="term" value="P:DNA-templated transcription"/>
    <property type="evidence" value="ECO:0007669"/>
    <property type="project" value="TreeGrafter"/>
</dbReference>
<evidence type="ECO:0000256" key="3">
    <source>
        <dbReference type="SAM" id="MobiDB-lite"/>
    </source>
</evidence>
<keyword evidence="2" id="KW-1277">Toxin-antitoxin system</keyword>
<evidence type="ECO:0000256" key="2">
    <source>
        <dbReference type="ARBA" id="ARBA00022649"/>
    </source>
</evidence>
<sequence length="90" mass="10009">MKTTTINIKTTPEVKAGAQQVARELGFSLSSLINAYLRDLTRTKKVSFELPEIPNEATLQALKEAEEEPTSPTFTSASEAIDWLHNNDME</sequence>
<reference evidence="4" key="2">
    <citation type="journal article" date="2021" name="Microbiome">
        <title>Successional dynamics and alternative stable states in a saline activated sludge microbial community over 9 years.</title>
        <authorList>
            <person name="Wang Y."/>
            <person name="Ye J."/>
            <person name="Ju F."/>
            <person name="Liu L."/>
            <person name="Boyd J.A."/>
            <person name="Deng Y."/>
            <person name="Parks D.H."/>
            <person name="Jiang X."/>
            <person name="Yin X."/>
            <person name="Woodcroft B.J."/>
            <person name="Tyson G.W."/>
            <person name="Hugenholtz P."/>
            <person name="Polz M.F."/>
            <person name="Zhang T."/>
        </authorList>
    </citation>
    <scope>NUCLEOTIDE SEQUENCE</scope>
    <source>
        <strain evidence="4">HKST-UBA03</strain>
    </source>
</reference>
<dbReference type="PANTHER" id="PTHR38781:SF1">
    <property type="entry name" value="ANTITOXIN DINJ-RELATED"/>
    <property type="match status" value="1"/>
</dbReference>
<dbReference type="Gene3D" id="1.10.1220.10">
    <property type="entry name" value="Met repressor-like"/>
    <property type="match status" value="1"/>
</dbReference>
<comment type="similarity">
    <text evidence="1">Belongs to the RelB/DinJ antitoxin family.</text>
</comment>
<gene>
    <name evidence="4" type="ORF">KC614_00350</name>
</gene>
<evidence type="ECO:0000256" key="1">
    <source>
        <dbReference type="ARBA" id="ARBA00010562"/>
    </source>
</evidence>
<organism evidence="4 5">
    <name type="scientific">candidate division WWE3 bacterium</name>
    <dbReference type="NCBI Taxonomy" id="2053526"/>
    <lineage>
        <taxon>Bacteria</taxon>
        <taxon>Katanobacteria</taxon>
    </lineage>
</organism>
<dbReference type="AlphaFoldDB" id="A0A955LJI3"/>
<feature type="region of interest" description="Disordered" evidence="3">
    <location>
        <begin position="65"/>
        <end position="90"/>
    </location>
</feature>
<dbReference type="Proteomes" id="UP000751518">
    <property type="component" value="Unassembled WGS sequence"/>
</dbReference>
<dbReference type="EMBL" id="JAGQKZ010000001">
    <property type="protein sequence ID" value="MCA9391639.1"/>
    <property type="molecule type" value="Genomic_DNA"/>
</dbReference>
<evidence type="ECO:0000313" key="4">
    <source>
        <dbReference type="EMBL" id="MCA9391639.1"/>
    </source>
</evidence>
<comment type="caution">
    <text evidence="4">The sequence shown here is derived from an EMBL/GenBank/DDBJ whole genome shotgun (WGS) entry which is preliminary data.</text>
</comment>
<accession>A0A955LJI3</accession>
<dbReference type="InterPro" id="IPR007337">
    <property type="entry name" value="RelB/DinJ"/>
</dbReference>
<evidence type="ECO:0000313" key="5">
    <source>
        <dbReference type="Proteomes" id="UP000751518"/>
    </source>
</evidence>
<proteinExistence type="inferred from homology"/>
<name>A0A955LJI3_UNCKA</name>
<protein>
    <submittedName>
        <fullName evidence="4">Type II toxin-antitoxin system RelB/DinJ family antitoxin</fullName>
    </submittedName>
</protein>
<dbReference type="GO" id="GO:0006355">
    <property type="term" value="P:regulation of DNA-templated transcription"/>
    <property type="evidence" value="ECO:0007669"/>
    <property type="project" value="InterPro"/>
</dbReference>